<organism evidence="1">
    <name type="scientific">Culex pipiens</name>
    <name type="common">House mosquito</name>
    <dbReference type="NCBI Taxonomy" id="7175"/>
    <lineage>
        <taxon>Eukaryota</taxon>
        <taxon>Metazoa</taxon>
        <taxon>Ecdysozoa</taxon>
        <taxon>Arthropoda</taxon>
        <taxon>Hexapoda</taxon>
        <taxon>Insecta</taxon>
        <taxon>Pterygota</taxon>
        <taxon>Neoptera</taxon>
        <taxon>Endopterygota</taxon>
        <taxon>Diptera</taxon>
        <taxon>Nematocera</taxon>
        <taxon>Culicoidea</taxon>
        <taxon>Culicidae</taxon>
        <taxon>Culicinae</taxon>
        <taxon>Culicini</taxon>
        <taxon>Culex</taxon>
        <taxon>Culex</taxon>
    </lineage>
</organism>
<evidence type="ECO:0000313" key="1">
    <source>
        <dbReference type="EMBL" id="CAG6455260.1"/>
    </source>
</evidence>
<sequence length="100" mass="11515">MLNRTNNKQTLLDRNLMLRHLSLPNKKKRKRTKPACGVCGQRFPLVQHLIYRSRNHVNCIIKNILECSFAAGSKCNRGIVHTTIAEQTTNKTSEMKCNHQ</sequence>
<protein>
    <submittedName>
        <fullName evidence="1">(northern house mosquito) hypothetical protein</fullName>
    </submittedName>
</protein>
<dbReference type="AlphaFoldDB" id="A0A8D8AGK2"/>
<reference evidence="1" key="1">
    <citation type="submission" date="2021-05" db="EMBL/GenBank/DDBJ databases">
        <authorList>
            <person name="Alioto T."/>
            <person name="Alioto T."/>
            <person name="Gomez Garrido J."/>
        </authorList>
    </citation>
    <scope>NUCLEOTIDE SEQUENCE</scope>
</reference>
<name>A0A8D8AGK2_CULPI</name>
<dbReference type="EMBL" id="HBUE01028088">
    <property type="protein sequence ID" value="CAG6455260.1"/>
    <property type="molecule type" value="Transcribed_RNA"/>
</dbReference>
<accession>A0A8D8AGK2</accession>
<proteinExistence type="predicted"/>